<dbReference type="Pfam" id="PF13963">
    <property type="entry name" value="Transpos_assoc"/>
    <property type="match status" value="1"/>
</dbReference>
<evidence type="ECO:0008006" key="5">
    <source>
        <dbReference type="Google" id="ProtNLM"/>
    </source>
</evidence>
<dbReference type="PANTHER" id="PTHR10775:SF182">
    <property type="entry name" value="TRANSPOSON, EN_SPM-LIKE, TRANSPOSASE-ASSOCIATED DOMAIN PROTEIN-RELATED"/>
    <property type="match status" value="1"/>
</dbReference>
<dbReference type="EMBL" id="JARYMX010000001">
    <property type="protein sequence ID" value="KAJ9565888.1"/>
    <property type="molecule type" value="Genomic_DNA"/>
</dbReference>
<reference evidence="3" key="1">
    <citation type="submission" date="2023-03" db="EMBL/GenBank/DDBJ databases">
        <title>Chromosome-scale reference genome and RAD-based genetic map of yellow starthistle (Centaurea solstitialis) reveal putative structural variation and QTLs associated with invader traits.</title>
        <authorList>
            <person name="Reatini B."/>
            <person name="Cang F.A."/>
            <person name="Jiang Q."/>
            <person name="Mckibben M.T.W."/>
            <person name="Barker M.S."/>
            <person name="Rieseberg L.H."/>
            <person name="Dlugosch K.M."/>
        </authorList>
    </citation>
    <scope>NUCLEOTIDE SEQUENCE</scope>
    <source>
        <strain evidence="3">CAN-66</strain>
        <tissue evidence="3">Leaf</tissue>
    </source>
</reference>
<evidence type="ECO:0000313" key="3">
    <source>
        <dbReference type="EMBL" id="KAJ9565888.1"/>
    </source>
</evidence>
<gene>
    <name evidence="3" type="ORF">OSB04_001854</name>
</gene>
<sequence>MDDSWMLLPRMTIEYQKFLEEFLGLMFSNESSNGSILCPCIKCGNEAWVNLEEARMHLICDGFLKGYKISASISQPSHPALETVDDMQGLVHDAFGIFDENISEDEVDIEEEEPNEPNEEAKKFYKLLEDAEKELYPGCKKFSVLSFIVRLFHSKCIGKCNDQGFTMMLDTLREAFPNASIPKSLYEMKKIIKGLGLSYERIDACPNDCMLYRNENSNKVECDICHTSRYQQIENEPGDKSTTSHKHKIAAKVYAISHSNQALSSRMNSGENLAHGNGSQQVQEEAINIGLNNFIDDPVIDGSSHKRVRGPTYMPSIWAREEGDRISVEFNEYGQPIDKETTNSLSHFMGSLARSGKYCPVDKTWHQVETTKKGMLLNFIETKFDLPPGSDDWILKSFAKKVRNWRARIKKDYYDPSLSLQEQIKSKPKRVRPDQWKNLIKNWNKEEAKIVARGRIKSLDPHDLVGGEEIGPNWCEVHVLVAIKRQERLVRPYGLFTTVEDAIGATIAWPCPFTLVVHDED</sequence>
<dbReference type="AlphaFoldDB" id="A0AA38TRR6"/>
<feature type="domain" description="Transposase-associated" evidence="2">
    <location>
        <begin position="4"/>
        <end position="69"/>
    </location>
</feature>
<accession>A0AA38TRR6</accession>
<evidence type="ECO:0000259" key="1">
    <source>
        <dbReference type="Pfam" id="PF03017"/>
    </source>
</evidence>
<dbReference type="InterPro" id="IPR029480">
    <property type="entry name" value="Transpos_assoc"/>
</dbReference>
<dbReference type="PANTHER" id="PTHR10775">
    <property type="entry name" value="OS08G0208400 PROTEIN"/>
    <property type="match status" value="1"/>
</dbReference>
<comment type="caution">
    <text evidence="3">The sequence shown here is derived from an EMBL/GenBank/DDBJ whole genome shotgun (WGS) entry which is preliminary data.</text>
</comment>
<proteinExistence type="predicted"/>
<dbReference type="Pfam" id="PF03017">
    <property type="entry name" value="Transposase_23"/>
    <property type="match status" value="1"/>
</dbReference>
<keyword evidence="4" id="KW-1185">Reference proteome</keyword>
<feature type="domain" description="Transposase Tnp1/En/Spm-like" evidence="1">
    <location>
        <begin position="449"/>
        <end position="503"/>
    </location>
</feature>
<organism evidence="3 4">
    <name type="scientific">Centaurea solstitialis</name>
    <name type="common">yellow star-thistle</name>
    <dbReference type="NCBI Taxonomy" id="347529"/>
    <lineage>
        <taxon>Eukaryota</taxon>
        <taxon>Viridiplantae</taxon>
        <taxon>Streptophyta</taxon>
        <taxon>Embryophyta</taxon>
        <taxon>Tracheophyta</taxon>
        <taxon>Spermatophyta</taxon>
        <taxon>Magnoliopsida</taxon>
        <taxon>eudicotyledons</taxon>
        <taxon>Gunneridae</taxon>
        <taxon>Pentapetalae</taxon>
        <taxon>asterids</taxon>
        <taxon>campanulids</taxon>
        <taxon>Asterales</taxon>
        <taxon>Asteraceae</taxon>
        <taxon>Carduoideae</taxon>
        <taxon>Cardueae</taxon>
        <taxon>Centaureinae</taxon>
        <taxon>Centaurea</taxon>
    </lineage>
</organism>
<dbReference type="Proteomes" id="UP001172457">
    <property type="component" value="Chromosome 1"/>
</dbReference>
<dbReference type="InterPro" id="IPR004264">
    <property type="entry name" value="Transposase_23"/>
</dbReference>
<evidence type="ECO:0000313" key="4">
    <source>
        <dbReference type="Proteomes" id="UP001172457"/>
    </source>
</evidence>
<evidence type="ECO:0000259" key="2">
    <source>
        <dbReference type="Pfam" id="PF13963"/>
    </source>
</evidence>
<protein>
    <recommendedName>
        <fullName evidence="5">Transposase</fullName>
    </recommendedName>
</protein>
<name>A0AA38TRR6_9ASTR</name>